<name>A0A524RMD2_9CHRO</name>
<evidence type="ECO:0000259" key="1">
    <source>
        <dbReference type="Pfam" id="PF09369"/>
    </source>
</evidence>
<proteinExistence type="predicted"/>
<comment type="caution">
    <text evidence="2">The sequence shown here is derived from an EMBL/GenBank/DDBJ whole genome shotgun (WGS) entry which is preliminary data.</text>
</comment>
<dbReference type="InterPro" id="IPR047721">
    <property type="entry name" value="DrmB"/>
</dbReference>
<dbReference type="InterPro" id="IPR018973">
    <property type="entry name" value="MZB"/>
</dbReference>
<dbReference type="Pfam" id="PF09369">
    <property type="entry name" value="MZB"/>
    <property type="match status" value="1"/>
</dbReference>
<evidence type="ECO:0000313" key="3">
    <source>
        <dbReference type="Proteomes" id="UP000317990"/>
    </source>
</evidence>
<accession>A0A524RMD2</accession>
<dbReference type="NCBIfam" id="NF038324">
    <property type="entry name" value="DrmB_fam"/>
    <property type="match status" value="1"/>
</dbReference>
<reference evidence="2 3" key="1">
    <citation type="journal article" date="2019" name="mSystems">
        <title>Life at home and on the roam: Genomic adaptions reflect the dual lifestyle of an intracellular, facultative symbiont.</title>
        <authorList>
            <person name="Burgsdorf I."/>
        </authorList>
    </citation>
    <scope>NUCLEOTIDE SEQUENCE [LARGE SCALE GENOMIC DNA]</scope>
    <source>
        <strain evidence="2">277cV</strain>
    </source>
</reference>
<dbReference type="Proteomes" id="UP000317990">
    <property type="component" value="Unassembled WGS sequence"/>
</dbReference>
<organism evidence="2 3">
    <name type="scientific">Aphanocapsa feldmannii 277cV</name>
    <dbReference type="NCBI Taxonomy" id="2507553"/>
    <lineage>
        <taxon>Bacteria</taxon>
        <taxon>Bacillati</taxon>
        <taxon>Cyanobacteriota</taxon>
        <taxon>Cyanophyceae</taxon>
        <taxon>Oscillatoriophycideae</taxon>
        <taxon>Chroococcales</taxon>
        <taxon>Microcystaceae</taxon>
        <taxon>Aphanocapsa</taxon>
    </lineage>
</organism>
<dbReference type="EMBL" id="SRMO01000076">
    <property type="protein sequence ID" value="TGG91594.1"/>
    <property type="molecule type" value="Genomic_DNA"/>
</dbReference>
<gene>
    <name evidence="2" type="ORF">ERJ67_07925</name>
</gene>
<dbReference type="AlphaFoldDB" id="A0A524RMD2"/>
<protein>
    <submittedName>
        <fullName evidence="2">DUF1998 domain-containing protein</fullName>
    </submittedName>
</protein>
<sequence length="638" mass="71157">MASQYVPPLGEVRHSQLLTTYGPGAMVDLPDKSVVIGGLNLWHYDRDVEPPVIHERRLVEKLCGILDLGNLQLRKPPMQQDGPGARSKGGCIRAPEFPNWFVVKTKEPITFKDDRGKPYRTRPLVEGLRLEKRKFRFVDEKTGKRQNLSVVPVRFVQCCPNGHLSDVDWRTFAHEGKPSRCQETLWLDEAGAGNDFTEIYVRCPKCKTRQQLAKTKDEQGRSVLGRCKGKRPWLGQNAEEADCRNDDGKPLFNRLLVRSASNAYFPELISAISIPEATDPIADLIQKNLKAFEKIEDAADLAFWLRKYAPDPIPEKLDGFDPARIFKTLQQVRGDAGTTPTSRQLPLKEEEVIALTGDPSTLKRPASSSFNAEALSLQGKPEWFRQRFDRVLKVHRLREVMALMGFTRLEPVVSGVDGDPLDVGSKRAAIDKQDLSWIPAVENLGEGLFLSIRPEAIEAWLVRPGVKAHISGHRDAFKAWNQQNGLSEETFSWPGAPYVMLHSLAHLLITEAALDCGYGASSIKERIYAFPEHGYGILLYTGGAGSEGTLGGLVALADRIDQLMAQALERGRLCSNDPFCSGHDPHDQLEARFSHGAACHGCLLIAETSCERRNQFLDRSFVLPTLQQSEAAFFDDLS</sequence>
<feature type="domain" description="MrfA-like Zn-binding" evidence="1">
    <location>
        <begin position="504"/>
        <end position="603"/>
    </location>
</feature>
<evidence type="ECO:0000313" key="2">
    <source>
        <dbReference type="EMBL" id="TGG91594.1"/>
    </source>
</evidence>